<feature type="transmembrane region" description="Helical" evidence="1">
    <location>
        <begin position="103"/>
        <end position="125"/>
    </location>
</feature>
<sequence>MSFLMESLKFTLKLDFGIQFGFYVVSALAKRTEIAYDLSGCLTFLACTLSSLLRKDSLHPRQLIASALVVTWSTRLGAMLFSRILKLGEDKRFDKFKKNSLTFAIPWFMQGVWIFLTALPVYIVLGNNSKQNPLSTLDFIGLAMWIFGFGVEVIADSQKNKFKTLHPDDFVNTGIWKYSRYANYNGEITLWFGLFLFCVNGFQDSWQLASVISPIFVAHLIINISGVKLLEKSANKKYGHREDYKLYTRTTSKFFLWPQKKLSSKKTE</sequence>
<evidence type="ECO:0008006" key="4">
    <source>
        <dbReference type="Google" id="ProtNLM"/>
    </source>
</evidence>
<evidence type="ECO:0000313" key="2">
    <source>
        <dbReference type="EMBL" id="KAJ3225836.1"/>
    </source>
</evidence>
<dbReference type="AlphaFoldDB" id="A0AAD5Y2M7"/>
<feature type="transmembrane region" description="Helical" evidence="1">
    <location>
        <begin position="137"/>
        <end position="155"/>
    </location>
</feature>
<dbReference type="Gene3D" id="1.20.120.1630">
    <property type="match status" value="1"/>
</dbReference>
<name>A0AAD5Y2M7_9FUNG</name>
<keyword evidence="3" id="KW-1185">Reference proteome</keyword>
<organism evidence="2 3">
    <name type="scientific">Clydaea vesicula</name>
    <dbReference type="NCBI Taxonomy" id="447962"/>
    <lineage>
        <taxon>Eukaryota</taxon>
        <taxon>Fungi</taxon>
        <taxon>Fungi incertae sedis</taxon>
        <taxon>Chytridiomycota</taxon>
        <taxon>Chytridiomycota incertae sedis</taxon>
        <taxon>Chytridiomycetes</taxon>
        <taxon>Lobulomycetales</taxon>
        <taxon>Lobulomycetaceae</taxon>
        <taxon>Clydaea</taxon>
    </lineage>
</organism>
<keyword evidence="1" id="KW-0472">Membrane</keyword>
<protein>
    <recommendedName>
        <fullName evidence="4">Steroid 5-alpha reductase C-terminal domain-containing protein</fullName>
    </recommendedName>
</protein>
<dbReference type="Pfam" id="PF06966">
    <property type="entry name" value="DUF1295"/>
    <property type="match status" value="1"/>
</dbReference>
<comment type="caution">
    <text evidence="2">The sequence shown here is derived from an EMBL/GenBank/DDBJ whole genome shotgun (WGS) entry which is preliminary data.</text>
</comment>
<dbReference type="PANTHER" id="PTHR32251:SF17">
    <property type="entry name" value="STEROID 5-ALPHA REDUCTASE C-TERMINAL DOMAIN-CONTAINING PROTEIN"/>
    <property type="match status" value="1"/>
</dbReference>
<feature type="transmembrane region" description="Helical" evidence="1">
    <location>
        <begin position="184"/>
        <end position="202"/>
    </location>
</feature>
<evidence type="ECO:0000313" key="3">
    <source>
        <dbReference type="Proteomes" id="UP001211065"/>
    </source>
</evidence>
<dbReference type="Proteomes" id="UP001211065">
    <property type="component" value="Unassembled WGS sequence"/>
</dbReference>
<gene>
    <name evidence="2" type="ORF">HK099_006134</name>
</gene>
<dbReference type="EMBL" id="JADGJW010000051">
    <property type="protein sequence ID" value="KAJ3225836.1"/>
    <property type="molecule type" value="Genomic_DNA"/>
</dbReference>
<dbReference type="PANTHER" id="PTHR32251">
    <property type="entry name" value="3-OXO-5-ALPHA-STEROID 4-DEHYDROGENASE"/>
    <property type="match status" value="1"/>
</dbReference>
<feature type="transmembrane region" description="Helical" evidence="1">
    <location>
        <begin position="208"/>
        <end position="230"/>
    </location>
</feature>
<keyword evidence="1" id="KW-0812">Transmembrane</keyword>
<accession>A0AAD5Y2M7</accession>
<dbReference type="GO" id="GO:0016020">
    <property type="term" value="C:membrane"/>
    <property type="evidence" value="ECO:0007669"/>
    <property type="project" value="TreeGrafter"/>
</dbReference>
<reference evidence="2" key="1">
    <citation type="submission" date="2020-05" db="EMBL/GenBank/DDBJ databases">
        <title>Phylogenomic resolution of chytrid fungi.</title>
        <authorList>
            <person name="Stajich J.E."/>
            <person name="Amses K."/>
            <person name="Simmons R."/>
            <person name="Seto K."/>
            <person name="Myers J."/>
            <person name="Bonds A."/>
            <person name="Quandt C.A."/>
            <person name="Barry K."/>
            <person name="Liu P."/>
            <person name="Grigoriev I."/>
            <person name="Longcore J.E."/>
            <person name="James T.Y."/>
        </authorList>
    </citation>
    <scope>NUCLEOTIDE SEQUENCE</scope>
    <source>
        <strain evidence="2">JEL0476</strain>
    </source>
</reference>
<keyword evidence="1" id="KW-1133">Transmembrane helix</keyword>
<evidence type="ECO:0000256" key="1">
    <source>
        <dbReference type="SAM" id="Phobius"/>
    </source>
</evidence>
<dbReference type="InterPro" id="IPR010721">
    <property type="entry name" value="UstE-like"/>
</dbReference>
<proteinExistence type="predicted"/>